<proteinExistence type="inferred from homology"/>
<keyword evidence="3 7" id="KW-1133">Transmembrane helix</keyword>
<keyword evidence="4 7" id="KW-0472">Membrane</keyword>
<comment type="subcellular location">
    <subcellularLocation>
        <location evidence="1">Membrane</location>
        <topology evidence="1">Multi-pass membrane protein</topology>
    </subcellularLocation>
</comment>
<feature type="compositionally biased region" description="Polar residues" evidence="6">
    <location>
        <begin position="315"/>
        <end position="327"/>
    </location>
</feature>
<evidence type="ECO:0000256" key="2">
    <source>
        <dbReference type="ARBA" id="ARBA00022692"/>
    </source>
</evidence>
<evidence type="ECO:0000256" key="6">
    <source>
        <dbReference type="SAM" id="MobiDB-lite"/>
    </source>
</evidence>
<dbReference type="InterPro" id="IPR052337">
    <property type="entry name" value="SAT4-like"/>
</dbReference>
<feature type="region of interest" description="Disordered" evidence="6">
    <location>
        <begin position="364"/>
        <end position="398"/>
    </location>
</feature>
<evidence type="ECO:0000256" key="1">
    <source>
        <dbReference type="ARBA" id="ARBA00004141"/>
    </source>
</evidence>
<feature type="region of interest" description="Disordered" evidence="6">
    <location>
        <begin position="298"/>
        <end position="327"/>
    </location>
</feature>
<evidence type="ECO:0000256" key="4">
    <source>
        <dbReference type="ARBA" id="ARBA00023136"/>
    </source>
</evidence>
<accession>A0A9P8JYS4</accession>
<dbReference type="EMBL" id="JAHFXS010000346">
    <property type="protein sequence ID" value="KAG9985971.1"/>
    <property type="molecule type" value="Genomic_DNA"/>
</dbReference>
<feature type="transmembrane region" description="Helical" evidence="7">
    <location>
        <begin position="136"/>
        <end position="158"/>
    </location>
</feature>
<feature type="domain" description="Rhodopsin" evidence="8">
    <location>
        <begin position="45"/>
        <end position="286"/>
    </location>
</feature>
<reference evidence="9" key="1">
    <citation type="journal article" date="2021" name="J Fungi (Basel)">
        <title>Virulence traits and population genomics of the black yeast Aureobasidium melanogenum.</title>
        <authorList>
            <person name="Cernosa A."/>
            <person name="Sun X."/>
            <person name="Gostincar C."/>
            <person name="Fang C."/>
            <person name="Gunde-Cimerman N."/>
            <person name="Song Z."/>
        </authorList>
    </citation>
    <scope>NUCLEOTIDE SEQUENCE</scope>
    <source>
        <strain evidence="9">EXF-9298</strain>
    </source>
</reference>
<dbReference type="Proteomes" id="UP000729357">
    <property type="component" value="Unassembled WGS sequence"/>
</dbReference>
<evidence type="ECO:0000259" key="8">
    <source>
        <dbReference type="Pfam" id="PF20684"/>
    </source>
</evidence>
<evidence type="ECO:0000313" key="10">
    <source>
        <dbReference type="Proteomes" id="UP000729357"/>
    </source>
</evidence>
<comment type="caution">
    <text evidence="9">The sequence shown here is derived from an EMBL/GenBank/DDBJ whole genome shotgun (WGS) entry which is preliminary data.</text>
</comment>
<sequence length="423" mass="46390">MGSHMVSGQGNVQSSTQLKTYATHAGALVAISVAFLTITIFFTTLRFFVRGYMIKSLGWDDWLILLALASFVCQASFLIHLAWIEDHLNLTFIKPLSKALEFVVLELAFYIMTSLFLKLSLAVFFLRIVVAKWQRYIIIIGTSIFCLFTLAFFFVAVFQCGPPSQFLLNNAKGKCLPWNVTGPLNYIHGTLNAMTDWIFVSLPMLVIRNANMNRKGKASVIGVLAIGVLGSVASIIRLYYIKDIHPGASSATEFFSKAATIAIVSIIELGLGVTAACLATLRPLFKSLVDYSQRGSDYTRRTAGKDKSSAMEHGATSNIGKSSKSAIQSSRNNRQFTQYGFDASDIIPSKDDVHVELHSLPCGRASSSDSADEVITEQTQTVVYEQRGSQDDLLADQKDDKQSYSACIWSAKDVKKTGAASTT</sequence>
<reference evidence="9" key="2">
    <citation type="submission" date="2021-08" db="EMBL/GenBank/DDBJ databases">
        <authorList>
            <person name="Gostincar C."/>
            <person name="Sun X."/>
            <person name="Song Z."/>
            <person name="Gunde-Cimerman N."/>
        </authorList>
    </citation>
    <scope>NUCLEOTIDE SEQUENCE</scope>
    <source>
        <strain evidence="9">EXF-9298</strain>
    </source>
</reference>
<feature type="non-terminal residue" evidence="9">
    <location>
        <position position="423"/>
    </location>
</feature>
<feature type="transmembrane region" description="Helical" evidence="7">
    <location>
        <begin position="25"/>
        <end position="49"/>
    </location>
</feature>
<feature type="transmembrane region" description="Helical" evidence="7">
    <location>
        <begin position="103"/>
        <end position="129"/>
    </location>
</feature>
<dbReference type="PANTHER" id="PTHR33048">
    <property type="entry name" value="PTH11-LIKE INTEGRAL MEMBRANE PROTEIN (AFU_ORTHOLOGUE AFUA_5G11245)"/>
    <property type="match status" value="1"/>
</dbReference>
<dbReference type="AlphaFoldDB" id="A0A9P8JYS4"/>
<name>A0A9P8JYS4_AURME</name>
<keyword evidence="2 7" id="KW-0812">Transmembrane</keyword>
<evidence type="ECO:0000256" key="7">
    <source>
        <dbReference type="SAM" id="Phobius"/>
    </source>
</evidence>
<feature type="compositionally biased region" description="Basic and acidic residues" evidence="6">
    <location>
        <begin position="298"/>
        <end position="310"/>
    </location>
</feature>
<feature type="transmembrane region" description="Helical" evidence="7">
    <location>
        <begin position="61"/>
        <end position="83"/>
    </location>
</feature>
<protein>
    <recommendedName>
        <fullName evidence="8">Rhodopsin domain-containing protein</fullName>
    </recommendedName>
</protein>
<evidence type="ECO:0000256" key="3">
    <source>
        <dbReference type="ARBA" id="ARBA00022989"/>
    </source>
</evidence>
<dbReference type="PANTHER" id="PTHR33048:SF96">
    <property type="entry name" value="INTEGRAL MEMBRANE PROTEIN"/>
    <property type="match status" value="1"/>
</dbReference>
<dbReference type="InterPro" id="IPR049326">
    <property type="entry name" value="Rhodopsin_dom_fungi"/>
</dbReference>
<dbReference type="GO" id="GO:0016020">
    <property type="term" value="C:membrane"/>
    <property type="evidence" value="ECO:0007669"/>
    <property type="project" value="UniProtKB-SubCell"/>
</dbReference>
<feature type="transmembrane region" description="Helical" evidence="7">
    <location>
        <begin position="219"/>
        <end position="240"/>
    </location>
</feature>
<keyword evidence="10" id="KW-1185">Reference proteome</keyword>
<feature type="transmembrane region" description="Helical" evidence="7">
    <location>
        <begin position="186"/>
        <end position="207"/>
    </location>
</feature>
<organism evidence="9 10">
    <name type="scientific">Aureobasidium melanogenum</name>
    <name type="common">Aureobasidium pullulans var. melanogenum</name>
    <dbReference type="NCBI Taxonomy" id="46634"/>
    <lineage>
        <taxon>Eukaryota</taxon>
        <taxon>Fungi</taxon>
        <taxon>Dikarya</taxon>
        <taxon>Ascomycota</taxon>
        <taxon>Pezizomycotina</taxon>
        <taxon>Dothideomycetes</taxon>
        <taxon>Dothideomycetidae</taxon>
        <taxon>Dothideales</taxon>
        <taxon>Saccotheciaceae</taxon>
        <taxon>Aureobasidium</taxon>
    </lineage>
</organism>
<gene>
    <name evidence="9" type="ORF">KCU98_g4351</name>
</gene>
<evidence type="ECO:0000313" key="9">
    <source>
        <dbReference type="EMBL" id="KAG9985971.1"/>
    </source>
</evidence>
<feature type="transmembrane region" description="Helical" evidence="7">
    <location>
        <begin position="260"/>
        <end position="281"/>
    </location>
</feature>
<dbReference type="Pfam" id="PF20684">
    <property type="entry name" value="Fung_rhodopsin"/>
    <property type="match status" value="1"/>
</dbReference>
<evidence type="ECO:0000256" key="5">
    <source>
        <dbReference type="ARBA" id="ARBA00038359"/>
    </source>
</evidence>
<comment type="similarity">
    <text evidence="5">Belongs to the SAT4 family.</text>
</comment>